<evidence type="ECO:0000259" key="10">
    <source>
        <dbReference type="PROSITE" id="PS50893"/>
    </source>
</evidence>
<protein>
    <submittedName>
        <fullName evidence="12">Uncharacterized protein</fullName>
    </submittedName>
</protein>
<dbReference type="InterPro" id="IPR003439">
    <property type="entry name" value="ABC_transporter-like_ATP-bd"/>
</dbReference>
<dbReference type="Pfam" id="PF00664">
    <property type="entry name" value="ABC_membrane"/>
    <property type="match status" value="1"/>
</dbReference>
<feature type="transmembrane region" description="Helical" evidence="9">
    <location>
        <begin position="563"/>
        <end position="585"/>
    </location>
</feature>
<keyword evidence="2" id="KW-0813">Transport</keyword>
<dbReference type="PANTHER" id="PTHR24223">
    <property type="entry name" value="ATP-BINDING CASSETTE SUB-FAMILY C"/>
    <property type="match status" value="1"/>
</dbReference>
<keyword evidence="7 9" id="KW-0472">Membrane</keyword>
<feature type="domain" description="ABC transmembrane type-1" evidence="11">
    <location>
        <begin position="478"/>
        <end position="804"/>
    </location>
</feature>
<feature type="region of interest" description="Disordered" evidence="8">
    <location>
        <begin position="402"/>
        <end position="444"/>
    </location>
</feature>
<dbReference type="InterPro" id="IPR036640">
    <property type="entry name" value="ABC1_TM_sf"/>
</dbReference>
<keyword evidence="6 9" id="KW-1133">Transmembrane helix</keyword>
<dbReference type="SUPFAM" id="SSF52540">
    <property type="entry name" value="P-loop containing nucleoside triphosphate hydrolases"/>
    <property type="match status" value="2"/>
</dbReference>
<dbReference type="PROSITE" id="PS50893">
    <property type="entry name" value="ABC_TRANSPORTER_2"/>
    <property type="match status" value="2"/>
</dbReference>
<dbReference type="PANTHER" id="PTHR24223:SF415">
    <property type="entry name" value="FI20190P1"/>
    <property type="match status" value="1"/>
</dbReference>
<feature type="domain" description="ABC transporter" evidence="10">
    <location>
        <begin position="181"/>
        <end position="403"/>
    </location>
</feature>
<dbReference type="InterPro" id="IPR017871">
    <property type="entry name" value="ABC_transporter-like_CS"/>
</dbReference>
<keyword evidence="4" id="KW-0547">Nucleotide-binding</keyword>
<dbReference type="FunFam" id="3.40.50.300:FF:000482">
    <property type="entry name" value="Multidrug resistance-associated protein member 4"/>
    <property type="match status" value="1"/>
</dbReference>
<dbReference type="FunFam" id="1.20.1560.10:FF:000014">
    <property type="entry name" value="Multidrug resistance-associated protein member 4"/>
    <property type="match status" value="1"/>
</dbReference>
<dbReference type="PROSITE" id="PS50929">
    <property type="entry name" value="ABC_TM1F"/>
    <property type="match status" value="1"/>
</dbReference>
<dbReference type="GO" id="GO:0016020">
    <property type="term" value="C:membrane"/>
    <property type="evidence" value="ECO:0007669"/>
    <property type="project" value="UniProtKB-SubCell"/>
</dbReference>
<sequence>MYAWEKPFEQVVALARKNEIKCITSASYLRGVYLSFMVFTERLTLYITLLSYSLFGYQVTADIVFPLAQFFNTLQGTLSIIMSNAVSFLAEALISVQRLEAFMLFDEREDLRSVPDVDIAKLVQMVDNKKKKINLSEVDLRPNTFKKIDEEGIYNPGFECNEKGLMSSTLCPMSVNPDVGILIQNVSASWTDDGPITLNQLNLMVPKGKLCAIIGSVGSGKSSVLQLLLSELRSSNGRIYLSGPLSYASQEPWLFVATVRQNILFGLPYNSKKYKEVVRVCALQKDFQQFPHGDQTLVGERGASLSGGQRARINLARAVYRQADVYLLDDPLSAVDAHVGRQLFDECISGYLRHTTRVLVTHQLHYLKAADYIVIMNNGSVEAKGSYDELVSTGKDFAKLLSSSHDENEDKKDLEKPPPMSRRTSARLSTTRRPSLCESTGGCEVAQEMEEEERESGSMGWRVYGAYLRAGGRAPPLLFMILLLVVGQLSATLCDYWVTFWTNEVTTLKEKANNRTIKDYHVDRSPPLDNGTFNLSSYFSGVNLQPDLDIHAFIGPLDTSQYLYVYSALIVCCIFFITARAFMFFKVCMTASRNLHNDMFHSMLRGVMRFFDTNSSGRILNRFSKDIGALDELLPRFLLECIQIYLVMFSILALNAAALIWTLLPTTIILLLFYTILQIYLKSAQGIKRLEGTTRSPVFSHMSATLNGISTIRSAGAEQRLIQEFDRFQDIHTSTWSSYLASGVTLGFWLDFICVIYLTIVIVAFLVIDSKTIFSGNVGLAISQTLILTGMLQFGVRQTAEVISQMTSVERILQYTHIEREPKWDKGEKETPAGWPSRGRIQFKNCYMKYTPEDLPVLKNLNLVIESGWKVGIVGRTGAGKSSLISSLFRLAIVEGEVLIDDVDTSYLALQELRSKISIIPQEPVLFSATVRYNLDPFNNYDDEQLWQALEAVDLKAAVPALDFKVSEGGSNFSLGQRQLVCLARAILRANRILVLDEATANVDPKTDEFIQRTIRTRFADCTVLTVAHRLNTIMDSDRVMVMDSGRLVEFDHPYRLLNNPEGHFTKMVKETSEKMSAQLFQIAKNTYLSSGGVI</sequence>
<keyword evidence="5" id="KW-0067">ATP-binding</keyword>
<gene>
    <name evidence="12" type="ORF">B5V51_9144</name>
</gene>
<evidence type="ECO:0000256" key="2">
    <source>
        <dbReference type="ARBA" id="ARBA00022448"/>
    </source>
</evidence>
<dbReference type="PROSITE" id="PS00211">
    <property type="entry name" value="ABC_TRANSPORTER_1"/>
    <property type="match status" value="2"/>
</dbReference>
<comment type="caution">
    <text evidence="12">The sequence shown here is derived from an EMBL/GenBank/DDBJ whole genome shotgun (WGS) entry which is preliminary data.</text>
</comment>
<feature type="domain" description="ABC transporter" evidence="10">
    <location>
        <begin position="841"/>
        <end position="1070"/>
    </location>
</feature>
<dbReference type="Gene3D" id="1.20.1560.10">
    <property type="entry name" value="ABC transporter type 1, transmembrane domain"/>
    <property type="match status" value="2"/>
</dbReference>
<dbReference type="InterPro" id="IPR027417">
    <property type="entry name" value="P-loop_NTPase"/>
</dbReference>
<feature type="transmembrane region" description="Helical" evidence="9">
    <location>
        <begin position="746"/>
        <end position="768"/>
    </location>
</feature>
<dbReference type="SUPFAM" id="SSF90123">
    <property type="entry name" value="ABC transporter transmembrane region"/>
    <property type="match status" value="1"/>
</dbReference>
<evidence type="ECO:0000313" key="12">
    <source>
        <dbReference type="EMBL" id="PCG76566.1"/>
    </source>
</evidence>
<dbReference type="FunFam" id="3.40.50.300:FF:000163">
    <property type="entry name" value="Multidrug resistance-associated protein member 4"/>
    <property type="match status" value="1"/>
</dbReference>
<dbReference type="STRING" id="7102.A0A2A4JXS2"/>
<dbReference type="CDD" id="cd03244">
    <property type="entry name" value="ABCC_MRP_domain2"/>
    <property type="match status" value="1"/>
</dbReference>
<evidence type="ECO:0000259" key="11">
    <source>
        <dbReference type="PROSITE" id="PS50929"/>
    </source>
</evidence>
<dbReference type="GO" id="GO:0140359">
    <property type="term" value="F:ABC-type transporter activity"/>
    <property type="evidence" value="ECO:0007669"/>
    <property type="project" value="InterPro"/>
</dbReference>
<dbReference type="GO" id="GO:0005524">
    <property type="term" value="F:ATP binding"/>
    <property type="evidence" value="ECO:0007669"/>
    <property type="project" value="UniProtKB-KW"/>
</dbReference>
<name>A0A2A4JXS2_HELVI</name>
<evidence type="ECO:0000256" key="1">
    <source>
        <dbReference type="ARBA" id="ARBA00004141"/>
    </source>
</evidence>
<dbReference type="Gene3D" id="3.40.50.300">
    <property type="entry name" value="P-loop containing nucleotide triphosphate hydrolases"/>
    <property type="match status" value="2"/>
</dbReference>
<dbReference type="InterPro" id="IPR050173">
    <property type="entry name" value="ABC_transporter_C-like"/>
</dbReference>
<dbReference type="Pfam" id="PF00005">
    <property type="entry name" value="ABC_tran"/>
    <property type="match status" value="2"/>
</dbReference>
<proteinExistence type="predicted"/>
<evidence type="ECO:0000256" key="3">
    <source>
        <dbReference type="ARBA" id="ARBA00022692"/>
    </source>
</evidence>
<reference evidence="12" key="1">
    <citation type="submission" date="2017-09" db="EMBL/GenBank/DDBJ databases">
        <title>Contemporary evolution of a Lepidopteran species, Heliothis virescens, in response to modern agricultural practices.</title>
        <authorList>
            <person name="Fritz M.L."/>
            <person name="Deyonke A.M."/>
            <person name="Papanicolaou A."/>
            <person name="Micinski S."/>
            <person name="Westbrook J."/>
            <person name="Gould F."/>
        </authorList>
    </citation>
    <scope>NUCLEOTIDE SEQUENCE [LARGE SCALE GENOMIC DNA]</scope>
    <source>
        <strain evidence="12">HvINT-</strain>
        <tissue evidence="12">Whole body</tissue>
    </source>
</reference>
<dbReference type="AlphaFoldDB" id="A0A2A4JXS2"/>
<feature type="compositionally biased region" description="Low complexity" evidence="8">
    <location>
        <begin position="421"/>
        <end position="433"/>
    </location>
</feature>
<evidence type="ECO:0000256" key="6">
    <source>
        <dbReference type="ARBA" id="ARBA00022989"/>
    </source>
</evidence>
<evidence type="ECO:0000256" key="8">
    <source>
        <dbReference type="SAM" id="MobiDB-lite"/>
    </source>
</evidence>
<evidence type="ECO:0000256" key="7">
    <source>
        <dbReference type="ARBA" id="ARBA00023136"/>
    </source>
</evidence>
<feature type="transmembrane region" description="Helical" evidence="9">
    <location>
        <begin position="659"/>
        <end position="681"/>
    </location>
</feature>
<evidence type="ECO:0000256" key="9">
    <source>
        <dbReference type="SAM" id="Phobius"/>
    </source>
</evidence>
<evidence type="ECO:0000256" key="5">
    <source>
        <dbReference type="ARBA" id="ARBA00022840"/>
    </source>
</evidence>
<feature type="transmembrane region" description="Helical" evidence="9">
    <location>
        <begin position="774"/>
        <end position="796"/>
    </location>
</feature>
<dbReference type="GO" id="GO:0016887">
    <property type="term" value="F:ATP hydrolysis activity"/>
    <property type="evidence" value="ECO:0007669"/>
    <property type="project" value="InterPro"/>
</dbReference>
<dbReference type="InterPro" id="IPR003593">
    <property type="entry name" value="AAA+_ATPase"/>
</dbReference>
<evidence type="ECO:0000256" key="4">
    <source>
        <dbReference type="ARBA" id="ARBA00022741"/>
    </source>
</evidence>
<dbReference type="EMBL" id="NWSH01000412">
    <property type="protein sequence ID" value="PCG76566.1"/>
    <property type="molecule type" value="Genomic_DNA"/>
</dbReference>
<keyword evidence="3 9" id="KW-0812">Transmembrane</keyword>
<organism evidence="12">
    <name type="scientific">Heliothis virescens</name>
    <name type="common">Tobacco budworm moth</name>
    <dbReference type="NCBI Taxonomy" id="7102"/>
    <lineage>
        <taxon>Eukaryota</taxon>
        <taxon>Metazoa</taxon>
        <taxon>Ecdysozoa</taxon>
        <taxon>Arthropoda</taxon>
        <taxon>Hexapoda</taxon>
        <taxon>Insecta</taxon>
        <taxon>Pterygota</taxon>
        <taxon>Neoptera</taxon>
        <taxon>Endopterygota</taxon>
        <taxon>Lepidoptera</taxon>
        <taxon>Glossata</taxon>
        <taxon>Ditrysia</taxon>
        <taxon>Noctuoidea</taxon>
        <taxon>Noctuidae</taxon>
        <taxon>Heliothinae</taxon>
        <taxon>Heliothis</taxon>
    </lineage>
</organism>
<dbReference type="SMART" id="SM00382">
    <property type="entry name" value="AAA"/>
    <property type="match status" value="2"/>
</dbReference>
<comment type="subcellular location">
    <subcellularLocation>
        <location evidence="1">Membrane</location>
        <topology evidence="1">Multi-pass membrane protein</topology>
    </subcellularLocation>
</comment>
<dbReference type="InterPro" id="IPR011527">
    <property type="entry name" value="ABC1_TM_dom"/>
</dbReference>
<accession>A0A2A4JXS2</accession>
<feature type="compositionally biased region" description="Basic and acidic residues" evidence="8">
    <location>
        <begin position="404"/>
        <end position="416"/>
    </location>
</feature>
<dbReference type="CDD" id="cd03250">
    <property type="entry name" value="ABCC_MRP_domain1"/>
    <property type="match status" value="1"/>
</dbReference>